<proteinExistence type="predicted"/>
<name>A0A6J5KSX6_9CAUD</name>
<reference evidence="2" key="1">
    <citation type="submission" date="2020-04" db="EMBL/GenBank/DDBJ databases">
        <authorList>
            <person name="Chiriac C."/>
            <person name="Salcher M."/>
            <person name="Ghai R."/>
            <person name="Kavagutti S V."/>
        </authorList>
    </citation>
    <scope>NUCLEOTIDE SEQUENCE</scope>
</reference>
<sequence length="78" mass="7861">MAKSQIGGLHDAFASANSNLSLTPQGSGGYDLHPDTMAPRLGKKPQSPAQHAAVVKAGRTSAVKRGAAAGKGIHMGVK</sequence>
<dbReference type="EMBL" id="LR796182">
    <property type="protein sequence ID" value="CAB4125031.1"/>
    <property type="molecule type" value="Genomic_DNA"/>
</dbReference>
<evidence type="ECO:0000313" key="2">
    <source>
        <dbReference type="EMBL" id="CAB4125031.1"/>
    </source>
</evidence>
<protein>
    <submittedName>
        <fullName evidence="2">Uncharacterized protein</fullName>
    </submittedName>
</protein>
<evidence type="ECO:0000256" key="1">
    <source>
        <dbReference type="SAM" id="MobiDB-lite"/>
    </source>
</evidence>
<feature type="region of interest" description="Disordered" evidence="1">
    <location>
        <begin position="18"/>
        <end position="78"/>
    </location>
</feature>
<gene>
    <name evidence="2" type="ORF">UFOVP62_53</name>
</gene>
<organism evidence="2">
    <name type="scientific">uncultured Caudovirales phage</name>
    <dbReference type="NCBI Taxonomy" id="2100421"/>
    <lineage>
        <taxon>Viruses</taxon>
        <taxon>Duplodnaviria</taxon>
        <taxon>Heunggongvirae</taxon>
        <taxon>Uroviricota</taxon>
        <taxon>Caudoviricetes</taxon>
        <taxon>Peduoviridae</taxon>
        <taxon>Maltschvirus</taxon>
        <taxon>Maltschvirus maltsch</taxon>
    </lineage>
</organism>
<accession>A0A6J5KSX6</accession>